<dbReference type="KEGG" id="dfo:Dform_00608"/>
<evidence type="ECO:0000256" key="8">
    <source>
        <dbReference type="ARBA" id="ARBA00023136"/>
    </source>
</evidence>
<dbReference type="GO" id="GO:0046872">
    <property type="term" value="F:metal ion binding"/>
    <property type="evidence" value="ECO:0007669"/>
    <property type="project" value="UniProtKB-KW"/>
</dbReference>
<keyword evidence="2" id="KW-1003">Cell membrane</keyword>
<dbReference type="InterPro" id="IPR006311">
    <property type="entry name" value="TAT_signal"/>
</dbReference>
<keyword evidence="3" id="KW-0004">4Fe-4S</keyword>
<organism evidence="11 12">
    <name type="scientific">Dehalogenimonas formicexedens</name>
    <dbReference type="NCBI Taxonomy" id="1839801"/>
    <lineage>
        <taxon>Bacteria</taxon>
        <taxon>Bacillati</taxon>
        <taxon>Chloroflexota</taxon>
        <taxon>Dehalococcoidia</taxon>
        <taxon>Dehalococcoidales</taxon>
        <taxon>Dehalococcoidaceae</taxon>
        <taxon>Dehalogenimonas</taxon>
    </lineage>
</organism>
<evidence type="ECO:0000313" key="12">
    <source>
        <dbReference type="Proteomes" id="UP000185934"/>
    </source>
</evidence>
<dbReference type="AlphaFoldDB" id="A0A1P8F669"/>
<dbReference type="GO" id="GO:0051539">
    <property type="term" value="F:4 iron, 4 sulfur cluster binding"/>
    <property type="evidence" value="ECO:0007669"/>
    <property type="project" value="UniProtKB-KW"/>
</dbReference>
<comment type="subcellular location">
    <subcellularLocation>
        <location evidence="1">Cell membrane</location>
    </subcellularLocation>
</comment>
<keyword evidence="7" id="KW-0411">Iron-sulfur</keyword>
<evidence type="ECO:0000256" key="3">
    <source>
        <dbReference type="ARBA" id="ARBA00022485"/>
    </source>
</evidence>
<keyword evidence="4" id="KW-0479">Metal-binding</keyword>
<comment type="cofactor">
    <cofactor evidence="9">
        <name>corrinoid</name>
        <dbReference type="ChEBI" id="CHEBI:33913"/>
    </cofactor>
</comment>
<keyword evidence="8" id="KW-0472">Membrane</keyword>
<dbReference type="InterPro" id="IPR028894">
    <property type="entry name" value="RDH_dom"/>
</dbReference>
<dbReference type="PROSITE" id="PS00198">
    <property type="entry name" value="4FE4S_FER_1"/>
    <property type="match status" value="1"/>
</dbReference>
<evidence type="ECO:0000256" key="5">
    <source>
        <dbReference type="ARBA" id="ARBA00022729"/>
    </source>
</evidence>
<accession>A0A1P8F669</accession>
<dbReference type="EMBL" id="CP018258">
    <property type="protein sequence ID" value="APV43963.1"/>
    <property type="molecule type" value="Genomic_DNA"/>
</dbReference>
<keyword evidence="6" id="KW-0408">Iron</keyword>
<name>A0A1P8F669_9CHLR</name>
<keyword evidence="5" id="KW-0732">Signal</keyword>
<evidence type="ECO:0000259" key="10">
    <source>
        <dbReference type="PROSITE" id="PS51379"/>
    </source>
</evidence>
<evidence type="ECO:0000256" key="4">
    <source>
        <dbReference type="ARBA" id="ARBA00022723"/>
    </source>
</evidence>
<dbReference type="InterPro" id="IPR019546">
    <property type="entry name" value="TAT_signal_bac_arc"/>
</dbReference>
<evidence type="ECO:0000256" key="1">
    <source>
        <dbReference type="ARBA" id="ARBA00004236"/>
    </source>
</evidence>
<dbReference type="PROSITE" id="PS51379">
    <property type="entry name" value="4FE4S_FER_2"/>
    <property type="match status" value="1"/>
</dbReference>
<dbReference type="PROSITE" id="PS51318">
    <property type="entry name" value="TAT"/>
    <property type="match status" value="1"/>
</dbReference>
<evidence type="ECO:0000256" key="7">
    <source>
        <dbReference type="ARBA" id="ARBA00023014"/>
    </source>
</evidence>
<sequence>MSIFHGTVSRRDFMKNLGLAGAGIGAAALVAPTFHDLDELAASSGAAPKRPWYVKERPLLNPTTEIDQSLLKRYDRRYQSQTTLCKSYYTETWARRDAAAAKGKAISDARTFETPGYTLRSRVMSSAALMRLDWAKSWTGPKATTTGTYSPSKTPSDLGTTKWTGTPEEASKMMNAALRYYGASHTGYAEFDDFWQGKMLTAYTTKGATAEYKGGTYESNLPTEKNSLKYTVENVPAPVDLESTEGKMVIPSSFRSVIWASPPVARQFLKTPNASKGYYTTSFPGPNGTGGTLSDFIYGGLHRFVRSLGYQSCSNTGHQTEIFNVNGAGVMVGGEESSRQQNYGLTPEFGPAQYPTTFVTDLELAPTNPIDAGMWKFCQTCGFCAINCPAGCIETAKGSNVATYEPPNFEGKARTFHNLGPKMLWNNYVRCQEYRSEASGCSQCWGYCTFSIDSAAMVHALVKQTISQTSLFNSFFATMGEKFGYGAMDNPEDWWDMNLPVMGIDTAGTATKGR</sequence>
<reference evidence="12" key="1">
    <citation type="submission" date="2016-11" db="EMBL/GenBank/DDBJ databases">
        <title>Dehalogenimonas formicexedens sp. nov., a chlorinated alkane respiring bacterium isolated from contaminated groundwater.</title>
        <authorList>
            <person name="Key T.A."/>
            <person name="Bowman K.S."/>
            <person name="Lee I."/>
            <person name="Chun J."/>
            <person name="Albuquerque L."/>
            <person name="da Costa M.S."/>
            <person name="Rainey F.A."/>
            <person name="Moe W.M."/>
        </authorList>
    </citation>
    <scope>NUCLEOTIDE SEQUENCE [LARGE SCALE GENOMIC DNA]</scope>
    <source>
        <strain evidence="12">NSZ-14</strain>
    </source>
</reference>
<dbReference type="Proteomes" id="UP000185934">
    <property type="component" value="Chromosome"/>
</dbReference>
<evidence type="ECO:0000256" key="9">
    <source>
        <dbReference type="ARBA" id="ARBA00029374"/>
    </source>
</evidence>
<dbReference type="InterPro" id="IPR012832">
    <property type="entry name" value="RDH"/>
</dbReference>
<dbReference type="InterPro" id="IPR017900">
    <property type="entry name" value="4Fe4S_Fe_S_CS"/>
</dbReference>
<dbReference type="NCBIfam" id="TIGR02486">
    <property type="entry name" value="RDH"/>
    <property type="match status" value="1"/>
</dbReference>
<proteinExistence type="predicted"/>
<dbReference type="OrthoDB" id="166919at2"/>
<dbReference type="RefSeq" id="WP_076003705.1">
    <property type="nucleotide sequence ID" value="NZ_CP018258.1"/>
</dbReference>
<protein>
    <submittedName>
        <fullName evidence="11">Reductive dehalogenase</fullName>
    </submittedName>
</protein>
<evidence type="ECO:0000256" key="2">
    <source>
        <dbReference type="ARBA" id="ARBA00022475"/>
    </source>
</evidence>
<dbReference type="Pfam" id="PF13486">
    <property type="entry name" value="Dehalogenase"/>
    <property type="match status" value="1"/>
</dbReference>
<dbReference type="NCBIfam" id="TIGR01409">
    <property type="entry name" value="TAT_signal_seq"/>
    <property type="match status" value="1"/>
</dbReference>
<dbReference type="InterPro" id="IPR017896">
    <property type="entry name" value="4Fe4S_Fe-S-bd"/>
</dbReference>
<dbReference type="SUPFAM" id="SSF54862">
    <property type="entry name" value="4Fe-4S ferredoxins"/>
    <property type="match status" value="1"/>
</dbReference>
<dbReference type="STRING" id="1839801.Dform_00608"/>
<gene>
    <name evidence="11" type="ORF">Dform_00608</name>
</gene>
<keyword evidence="12" id="KW-1185">Reference proteome</keyword>
<evidence type="ECO:0000313" key="11">
    <source>
        <dbReference type="EMBL" id="APV43963.1"/>
    </source>
</evidence>
<evidence type="ECO:0000256" key="6">
    <source>
        <dbReference type="ARBA" id="ARBA00023004"/>
    </source>
</evidence>
<feature type="domain" description="4Fe-4S ferredoxin-type" evidence="10">
    <location>
        <begin position="366"/>
        <end position="398"/>
    </location>
</feature>
<dbReference type="GO" id="GO:0005886">
    <property type="term" value="C:plasma membrane"/>
    <property type="evidence" value="ECO:0007669"/>
    <property type="project" value="UniProtKB-SubCell"/>
</dbReference>